<dbReference type="OrthoDB" id="4876946at2"/>
<organism evidence="1 2">
    <name type="scientific">Rothia nasimurium</name>
    <dbReference type="NCBI Taxonomy" id="85336"/>
    <lineage>
        <taxon>Bacteria</taxon>
        <taxon>Bacillati</taxon>
        <taxon>Actinomycetota</taxon>
        <taxon>Actinomycetes</taxon>
        <taxon>Micrococcales</taxon>
        <taxon>Micrococcaceae</taxon>
        <taxon>Rothia</taxon>
    </lineage>
</organism>
<dbReference type="EMBL" id="SPQC01000016">
    <property type="protein sequence ID" value="TFU22538.1"/>
    <property type="molecule type" value="Genomic_DNA"/>
</dbReference>
<proteinExistence type="predicted"/>
<accession>A0A4Y9F3U2</accession>
<dbReference type="Proteomes" id="UP000297951">
    <property type="component" value="Unassembled WGS sequence"/>
</dbReference>
<name>A0A4Y9F3U2_9MICC</name>
<comment type="caution">
    <text evidence="1">The sequence shown here is derived from an EMBL/GenBank/DDBJ whole genome shotgun (WGS) entry which is preliminary data.</text>
</comment>
<evidence type="ECO:0000313" key="2">
    <source>
        <dbReference type="Proteomes" id="UP000297951"/>
    </source>
</evidence>
<evidence type="ECO:0000313" key="1">
    <source>
        <dbReference type="EMBL" id="TFU22538.1"/>
    </source>
</evidence>
<evidence type="ECO:0008006" key="3">
    <source>
        <dbReference type="Google" id="ProtNLM"/>
    </source>
</evidence>
<sequence length="329" mass="36093">MTTSMNQLVPFPEFIWRDITWRDRAPYLKVEPLLDGQPSGEIETIAITPGSFLGLSALPADVHGASTYCSGYSRANLDSVGFHLEPCPTHTIITKGKQCDSCFARDEFAPIHRIHLGSRMNEAALAYVNLEHYLYIATFPDGTSKVGTASLHSNPRRLDDQAVAAATFVARADTGIIVRQLEDLVSQEANLTQFKRASTKYKAWVDPASTECLKSEHYMAVENATWALEDALDSIDGFDITADRWVPSVAMSRAYASLRSENPEPLTAYPTLAEGTHGFYITGGTGKFLTAHFGDPGQTFLINTAELSNRACRQHGELTPPASVQESLF</sequence>
<dbReference type="STRING" id="85336.A7979_00625"/>
<dbReference type="AlphaFoldDB" id="A0A4Y9F3U2"/>
<dbReference type="RefSeq" id="WP_135012338.1">
    <property type="nucleotide sequence ID" value="NZ_JADGLK010000016.1"/>
</dbReference>
<protein>
    <recommendedName>
        <fullName evidence="3">DUF2797 domain-containing protein</fullName>
    </recommendedName>
</protein>
<reference evidence="1 2" key="1">
    <citation type="submission" date="2019-03" db="EMBL/GenBank/DDBJ databases">
        <title>Diversity of the mouse oral microbiome.</title>
        <authorList>
            <person name="Joseph S."/>
            <person name="Aduse-Opoku J."/>
            <person name="Curtis M."/>
            <person name="Wade W."/>
            <person name="Hashim A."/>
        </authorList>
    </citation>
    <scope>NUCLEOTIDE SEQUENCE [LARGE SCALE GENOMIC DNA]</scope>
    <source>
        <strain evidence="2">irhom_31</strain>
    </source>
</reference>
<gene>
    <name evidence="1" type="ORF">E4U03_05750</name>
</gene>